<dbReference type="EMBL" id="CM000127">
    <property type="protein sequence ID" value="EEC73167.1"/>
    <property type="molecule type" value="Genomic_DNA"/>
</dbReference>
<keyword evidence="2" id="KW-1185">Reference proteome</keyword>
<protein>
    <submittedName>
        <fullName evidence="1">Uncharacterized protein</fullName>
    </submittedName>
</protein>
<evidence type="ECO:0000313" key="1">
    <source>
        <dbReference type="EMBL" id="EEC73167.1"/>
    </source>
</evidence>
<dbReference type="Proteomes" id="UP000007015">
    <property type="component" value="Chromosome 2"/>
</dbReference>
<dbReference type="AlphaFoldDB" id="B8AHW3"/>
<organism evidence="1 2">
    <name type="scientific">Oryza sativa subsp. indica</name>
    <name type="common">Rice</name>
    <dbReference type="NCBI Taxonomy" id="39946"/>
    <lineage>
        <taxon>Eukaryota</taxon>
        <taxon>Viridiplantae</taxon>
        <taxon>Streptophyta</taxon>
        <taxon>Embryophyta</taxon>
        <taxon>Tracheophyta</taxon>
        <taxon>Spermatophyta</taxon>
        <taxon>Magnoliopsida</taxon>
        <taxon>Liliopsida</taxon>
        <taxon>Poales</taxon>
        <taxon>Poaceae</taxon>
        <taxon>BOP clade</taxon>
        <taxon>Oryzoideae</taxon>
        <taxon>Oryzeae</taxon>
        <taxon>Oryzinae</taxon>
        <taxon>Oryza</taxon>
        <taxon>Oryza sativa</taxon>
    </lineage>
</organism>
<name>B8AHW3_ORYSI</name>
<accession>B8AHW3</accession>
<evidence type="ECO:0000313" key="2">
    <source>
        <dbReference type="Proteomes" id="UP000007015"/>
    </source>
</evidence>
<dbReference type="HOGENOM" id="CLU_2350454_0_0_1"/>
<dbReference type="Gramene" id="BGIOSGA006478-TA">
    <property type="protein sequence ID" value="BGIOSGA006478-PA"/>
    <property type="gene ID" value="BGIOSGA006478"/>
</dbReference>
<dbReference type="STRING" id="39946.B8AHW3"/>
<gene>
    <name evidence="1" type="ORF">OsI_07206</name>
</gene>
<sequence>MAAHGCRHLRLNAASIKSLPSAMAARGSGRRGRRRRDLLTRVNSHPQVLAQCELTLNAMVLNSAVKSSSAIAVPLFPTVNHCPIYMGKPEPLPRPNC</sequence>
<reference evidence="1 2" key="1">
    <citation type="journal article" date="2005" name="PLoS Biol.">
        <title>The genomes of Oryza sativa: a history of duplications.</title>
        <authorList>
            <person name="Yu J."/>
            <person name="Wang J."/>
            <person name="Lin W."/>
            <person name="Li S."/>
            <person name="Li H."/>
            <person name="Zhou J."/>
            <person name="Ni P."/>
            <person name="Dong W."/>
            <person name="Hu S."/>
            <person name="Zeng C."/>
            <person name="Zhang J."/>
            <person name="Zhang Y."/>
            <person name="Li R."/>
            <person name="Xu Z."/>
            <person name="Li S."/>
            <person name="Li X."/>
            <person name="Zheng H."/>
            <person name="Cong L."/>
            <person name="Lin L."/>
            <person name="Yin J."/>
            <person name="Geng J."/>
            <person name="Li G."/>
            <person name="Shi J."/>
            <person name="Liu J."/>
            <person name="Lv H."/>
            <person name="Li J."/>
            <person name="Wang J."/>
            <person name="Deng Y."/>
            <person name="Ran L."/>
            <person name="Shi X."/>
            <person name="Wang X."/>
            <person name="Wu Q."/>
            <person name="Li C."/>
            <person name="Ren X."/>
            <person name="Wang J."/>
            <person name="Wang X."/>
            <person name="Li D."/>
            <person name="Liu D."/>
            <person name="Zhang X."/>
            <person name="Ji Z."/>
            <person name="Zhao W."/>
            <person name="Sun Y."/>
            <person name="Zhang Z."/>
            <person name="Bao J."/>
            <person name="Han Y."/>
            <person name="Dong L."/>
            <person name="Ji J."/>
            <person name="Chen P."/>
            <person name="Wu S."/>
            <person name="Liu J."/>
            <person name="Xiao Y."/>
            <person name="Bu D."/>
            <person name="Tan J."/>
            <person name="Yang L."/>
            <person name="Ye C."/>
            <person name="Zhang J."/>
            <person name="Xu J."/>
            <person name="Zhou Y."/>
            <person name="Yu Y."/>
            <person name="Zhang B."/>
            <person name="Zhuang S."/>
            <person name="Wei H."/>
            <person name="Liu B."/>
            <person name="Lei M."/>
            <person name="Yu H."/>
            <person name="Li Y."/>
            <person name="Xu H."/>
            <person name="Wei S."/>
            <person name="He X."/>
            <person name="Fang L."/>
            <person name="Zhang Z."/>
            <person name="Zhang Y."/>
            <person name="Huang X."/>
            <person name="Su Z."/>
            <person name="Tong W."/>
            <person name="Li J."/>
            <person name="Tong Z."/>
            <person name="Li S."/>
            <person name="Ye J."/>
            <person name="Wang L."/>
            <person name="Fang L."/>
            <person name="Lei T."/>
            <person name="Chen C."/>
            <person name="Chen H."/>
            <person name="Xu Z."/>
            <person name="Li H."/>
            <person name="Huang H."/>
            <person name="Zhang F."/>
            <person name="Xu H."/>
            <person name="Li N."/>
            <person name="Zhao C."/>
            <person name="Li S."/>
            <person name="Dong L."/>
            <person name="Huang Y."/>
            <person name="Li L."/>
            <person name="Xi Y."/>
            <person name="Qi Q."/>
            <person name="Li W."/>
            <person name="Zhang B."/>
            <person name="Hu W."/>
            <person name="Zhang Y."/>
            <person name="Tian X."/>
            <person name="Jiao Y."/>
            <person name="Liang X."/>
            <person name="Jin J."/>
            <person name="Gao L."/>
            <person name="Zheng W."/>
            <person name="Hao B."/>
            <person name="Liu S."/>
            <person name="Wang W."/>
            <person name="Yuan L."/>
            <person name="Cao M."/>
            <person name="McDermott J."/>
            <person name="Samudrala R."/>
            <person name="Wang J."/>
            <person name="Wong G.K."/>
            <person name="Yang H."/>
        </authorList>
    </citation>
    <scope>NUCLEOTIDE SEQUENCE [LARGE SCALE GENOMIC DNA]</scope>
    <source>
        <strain evidence="2">cv. 93-11</strain>
    </source>
</reference>
<proteinExistence type="predicted"/>